<protein>
    <submittedName>
        <fullName evidence="1">Uncharacterized protein</fullName>
    </submittedName>
</protein>
<gene>
    <name evidence="1" type="ORF">SPHA_7393</name>
</gene>
<dbReference type="EMBL" id="CAHIKZ030000237">
    <property type="protein sequence ID" value="CAE1162654.1"/>
    <property type="molecule type" value="Genomic_DNA"/>
</dbReference>
<evidence type="ECO:0000313" key="1">
    <source>
        <dbReference type="EMBL" id="CAE1162654.1"/>
    </source>
</evidence>
<reference evidence="1" key="1">
    <citation type="submission" date="2021-01" db="EMBL/GenBank/DDBJ databases">
        <authorList>
            <person name="Li R."/>
            <person name="Bekaert M."/>
        </authorList>
    </citation>
    <scope>NUCLEOTIDE SEQUENCE</scope>
    <source>
        <strain evidence="1">Farmed</strain>
    </source>
</reference>
<dbReference type="Proteomes" id="UP000597762">
    <property type="component" value="Unassembled WGS sequence"/>
</dbReference>
<evidence type="ECO:0000313" key="2">
    <source>
        <dbReference type="Proteomes" id="UP000597762"/>
    </source>
</evidence>
<accession>A0A812AYD9</accession>
<proteinExistence type="predicted"/>
<dbReference type="AlphaFoldDB" id="A0A812AYD9"/>
<sequence>MTIASPLGPPILPGFHPVAVSVLKGPSWPLWPYLRRRILWSVVFLFLPKPSGVGSPRAPLRTQTLFPLWHRMPDDSVPSFPLVPGRSDFCLNFQQRRSIVVFSGLKSLGHHGTIRDVVVSGLIRWSRHHLIMYVCRSVVQFDTGANFYRSFAVDSSLRLELYFFFFFYLGWKFFLSEGSFLAAAFRQSSSSSTWAFLSEGSFLAAGPGMNFNFSSTFGLSAAPILLRLSGNLLLRLLGLEVLLLRLGLEGFLV</sequence>
<keyword evidence="2" id="KW-1185">Reference proteome</keyword>
<name>A0A812AYD9_ACAPH</name>
<organism evidence="1 2">
    <name type="scientific">Acanthosepion pharaonis</name>
    <name type="common">Pharaoh cuttlefish</name>
    <name type="synonym">Sepia pharaonis</name>
    <dbReference type="NCBI Taxonomy" id="158019"/>
    <lineage>
        <taxon>Eukaryota</taxon>
        <taxon>Metazoa</taxon>
        <taxon>Spiralia</taxon>
        <taxon>Lophotrochozoa</taxon>
        <taxon>Mollusca</taxon>
        <taxon>Cephalopoda</taxon>
        <taxon>Coleoidea</taxon>
        <taxon>Decapodiformes</taxon>
        <taxon>Sepiida</taxon>
        <taxon>Sepiina</taxon>
        <taxon>Sepiidae</taxon>
        <taxon>Acanthosepion</taxon>
    </lineage>
</organism>
<comment type="caution">
    <text evidence="1">The sequence shown here is derived from an EMBL/GenBank/DDBJ whole genome shotgun (WGS) entry which is preliminary data.</text>
</comment>